<keyword evidence="2" id="KW-0378">Hydrolase</keyword>
<dbReference type="PRINTS" id="PR00793">
    <property type="entry name" value="PROAMNOPTASE"/>
</dbReference>
<dbReference type="GO" id="GO:0008233">
    <property type="term" value="F:peptidase activity"/>
    <property type="evidence" value="ECO:0007669"/>
    <property type="project" value="InterPro"/>
</dbReference>
<reference evidence="4" key="1">
    <citation type="submission" date="2020-05" db="EMBL/GenBank/DDBJ databases">
        <title>Mycena genomes resolve the evolution of fungal bioluminescence.</title>
        <authorList>
            <person name="Tsai I.J."/>
        </authorList>
    </citation>
    <scope>NUCLEOTIDE SEQUENCE</scope>
    <source>
        <strain evidence="4">CCC161011</strain>
    </source>
</reference>
<sequence>MPASPPNIVEGEVDFEVPAAGKPCKTWYRIVGDLHSPTSRRPLVALHGGPGFNHAYLFILSDLTKAHGISLILYDQIGNGNSTHLPEKNGDVTFWTEQLFLDELDNLLRHLKVEDNYDLLGHSWGGMLASRHASKQPPGLKRLVLASAPADMGLWVECQNALRTELQQDVQDVLDKHEREGSTDSAEYKAAVEVFYSRFLCRIHPLPEPLAEGFGWIEKDPTVYLTMNGPSEFHITGPLKNWSIVGDAHKINVPTLLLNGRYDEARDSVVAPFFREIPRVKWVTFAESSHVLHFEERERCMEILGSFLIDEP</sequence>
<dbReference type="Gene3D" id="3.40.50.1820">
    <property type="entry name" value="alpha/beta hydrolase"/>
    <property type="match status" value="1"/>
</dbReference>
<comment type="similarity">
    <text evidence="1">Belongs to the peptidase S33 family.</text>
</comment>
<dbReference type="SUPFAM" id="SSF53474">
    <property type="entry name" value="alpha/beta-Hydrolases"/>
    <property type="match status" value="1"/>
</dbReference>
<evidence type="ECO:0000256" key="2">
    <source>
        <dbReference type="ARBA" id="ARBA00022801"/>
    </source>
</evidence>
<evidence type="ECO:0000259" key="3">
    <source>
        <dbReference type="Pfam" id="PF00561"/>
    </source>
</evidence>
<dbReference type="GO" id="GO:0016020">
    <property type="term" value="C:membrane"/>
    <property type="evidence" value="ECO:0007669"/>
    <property type="project" value="TreeGrafter"/>
</dbReference>
<keyword evidence="5" id="KW-1185">Reference proteome</keyword>
<dbReference type="Pfam" id="PF00561">
    <property type="entry name" value="Abhydrolase_1"/>
    <property type="match status" value="1"/>
</dbReference>
<dbReference type="Proteomes" id="UP000620124">
    <property type="component" value="Unassembled WGS sequence"/>
</dbReference>
<protein>
    <submittedName>
        <fullName evidence="4">Proline iminopeptidase</fullName>
    </submittedName>
</protein>
<name>A0A8H6YQ91_9AGAR</name>
<dbReference type="InterPro" id="IPR029058">
    <property type="entry name" value="AB_hydrolase_fold"/>
</dbReference>
<dbReference type="OrthoDB" id="190201at2759"/>
<evidence type="ECO:0000313" key="4">
    <source>
        <dbReference type="EMBL" id="KAF7362872.1"/>
    </source>
</evidence>
<evidence type="ECO:0000256" key="1">
    <source>
        <dbReference type="ARBA" id="ARBA00010088"/>
    </source>
</evidence>
<organism evidence="4 5">
    <name type="scientific">Mycena venus</name>
    <dbReference type="NCBI Taxonomy" id="2733690"/>
    <lineage>
        <taxon>Eukaryota</taxon>
        <taxon>Fungi</taxon>
        <taxon>Dikarya</taxon>
        <taxon>Basidiomycota</taxon>
        <taxon>Agaricomycotina</taxon>
        <taxon>Agaricomycetes</taxon>
        <taxon>Agaricomycetidae</taxon>
        <taxon>Agaricales</taxon>
        <taxon>Marasmiineae</taxon>
        <taxon>Mycenaceae</taxon>
        <taxon>Mycena</taxon>
    </lineage>
</organism>
<comment type="caution">
    <text evidence="4">The sequence shown here is derived from an EMBL/GenBank/DDBJ whole genome shotgun (WGS) entry which is preliminary data.</text>
</comment>
<dbReference type="GO" id="GO:0006508">
    <property type="term" value="P:proteolysis"/>
    <property type="evidence" value="ECO:0007669"/>
    <property type="project" value="InterPro"/>
</dbReference>
<dbReference type="AlphaFoldDB" id="A0A8H6YQ91"/>
<evidence type="ECO:0000313" key="5">
    <source>
        <dbReference type="Proteomes" id="UP000620124"/>
    </source>
</evidence>
<dbReference type="EMBL" id="JACAZI010000004">
    <property type="protein sequence ID" value="KAF7362872.1"/>
    <property type="molecule type" value="Genomic_DNA"/>
</dbReference>
<dbReference type="PIRSF" id="PIRSF005539">
    <property type="entry name" value="Pept_S33_TRI_F1"/>
    <property type="match status" value="1"/>
</dbReference>
<dbReference type="NCBIfam" id="TIGR01250">
    <property type="entry name" value="pro_imino_pep_2"/>
    <property type="match status" value="1"/>
</dbReference>
<dbReference type="InterPro" id="IPR000073">
    <property type="entry name" value="AB_hydrolase_1"/>
</dbReference>
<accession>A0A8H6YQ91</accession>
<dbReference type="PANTHER" id="PTHR43798">
    <property type="entry name" value="MONOACYLGLYCEROL LIPASE"/>
    <property type="match status" value="1"/>
</dbReference>
<gene>
    <name evidence="4" type="ORF">MVEN_00637000</name>
</gene>
<feature type="domain" description="AB hydrolase-1" evidence="3">
    <location>
        <begin position="42"/>
        <end position="296"/>
    </location>
</feature>
<proteinExistence type="inferred from homology"/>
<dbReference type="InterPro" id="IPR005945">
    <property type="entry name" value="Pro_imino_pep"/>
</dbReference>
<dbReference type="PANTHER" id="PTHR43798:SF33">
    <property type="entry name" value="HYDROLASE, PUTATIVE (AFU_ORTHOLOGUE AFUA_2G14860)-RELATED"/>
    <property type="match status" value="1"/>
</dbReference>
<dbReference type="InterPro" id="IPR002410">
    <property type="entry name" value="Peptidase_S33"/>
</dbReference>
<dbReference type="InterPro" id="IPR050266">
    <property type="entry name" value="AB_hydrolase_sf"/>
</dbReference>